<evidence type="ECO:0000256" key="3">
    <source>
        <dbReference type="ARBA" id="ARBA00022833"/>
    </source>
</evidence>
<evidence type="ECO:0000256" key="5">
    <source>
        <dbReference type="ARBA" id="ARBA00023125"/>
    </source>
</evidence>
<dbReference type="InterPro" id="IPR001138">
    <property type="entry name" value="Zn2Cys6_DnaBD"/>
</dbReference>
<dbReference type="InterPro" id="IPR051615">
    <property type="entry name" value="Transcr_Regulatory_Elem"/>
</dbReference>
<gene>
    <name evidence="9" type="ORF">A9F13_02g00165</name>
</gene>
<feature type="domain" description="Zn(2)-C6 fungal-type" evidence="8">
    <location>
        <begin position="13"/>
        <end position="44"/>
    </location>
</feature>
<evidence type="ECO:0000313" key="9">
    <source>
        <dbReference type="EMBL" id="OVF10231.1"/>
    </source>
</evidence>
<dbReference type="AlphaFoldDB" id="A0AA91T3H9"/>
<evidence type="ECO:0000256" key="7">
    <source>
        <dbReference type="ARBA" id="ARBA00023242"/>
    </source>
</evidence>
<evidence type="ECO:0000256" key="1">
    <source>
        <dbReference type="ARBA" id="ARBA00004123"/>
    </source>
</evidence>
<protein>
    <submittedName>
        <fullName evidence="9">Activatory protein</fullName>
    </submittedName>
</protein>
<dbReference type="EMBL" id="LYUB02000002">
    <property type="protein sequence ID" value="OVF10231.1"/>
    <property type="molecule type" value="Genomic_DNA"/>
</dbReference>
<dbReference type="PROSITE" id="PS50048">
    <property type="entry name" value="ZN2_CY6_FUNGAL_2"/>
    <property type="match status" value="1"/>
</dbReference>
<dbReference type="CDD" id="cd00067">
    <property type="entry name" value="GAL4"/>
    <property type="match status" value="1"/>
</dbReference>
<name>A0AA91T3H9_CLALS</name>
<dbReference type="Gene3D" id="4.10.240.10">
    <property type="entry name" value="Zn(2)-C6 fungal-type DNA-binding domain"/>
    <property type="match status" value="1"/>
</dbReference>
<dbReference type="KEGG" id="clus:A9F13_02g00165"/>
<evidence type="ECO:0000313" key="10">
    <source>
        <dbReference type="Proteomes" id="UP000195602"/>
    </source>
</evidence>
<dbReference type="GO" id="GO:0005634">
    <property type="term" value="C:nucleus"/>
    <property type="evidence" value="ECO:0007669"/>
    <property type="project" value="UniProtKB-SubCell"/>
</dbReference>
<comment type="subcellular location">
    <subcellularLocation>
        <location evidence="1">Nucleus</location>
    </subcellularLocation>
</comment>
<keyword evidence="2" id="KW-0479">Metal-binding</keyword>
<keyword evidence="6" id="KW-0804">Transcription</keyword>
<dbReference type="GO" id="GO:0000981">
    <property type="term" value="F:DNA-binding transcription factor activity, RNA polymerase II-specific"/>
    <property type="evidence" value="ECO:0007669"/>
    <property type="project" value="InterPro"/>
</dbReference>
<sequence length="655" mass="74660">MSAQKQRKRVTLACTYCRSRKVKCNVHETSPCYNCYKDGQECVVLPTDKRKDRYRIKYLEELESKVAQYEKLIKQVRGNLDATTRLLDPDTTGVLEDPTSREASSSAQPILPTIQGKYLQANNFANDENLSVAVYGPTSVFDTEKIQAEASKVASLNSDPVLVDCIKLFFKWQYPDMHSFVFREAFLLDFFSPKSNGVYSSAELVYAICAMGASVSEDPHINKRAGEFYTTARESLMKLTDYPTISSLQAYLLLGLYDVYNGKINSGWILSGDGFRVGFGIGFHLSPENWLVKQDEEVSDITISVRSRIFWGSFMVDRFLSLILGRPWTLKTDDSTISGSINMPAIDWIDDYTYPGTASCKAPLYIDVSNPLKNMIDLVAISDEMLSRVFPSKRAKEQRGMRQRILLLEEYNKKIANWRQNLPPIMQWDTEDLAKHGHDHTKMFMRFFYYIVLLCLNRPFIEETRGFKDSQNAMKVCEEVIKDLHTAIRSFVGSHGFRRCSFLISYSCIMCVSIILLSSSGGGLIQDVSLEDYFFEFMTVLKLSSKTWKLSERSYNKVRLTLKNEYKVSYHDLFSRFLEKKQTIDDGFLVQGNSIISMINTEDSDPPTDLPSSGWEASYSNLEELAGLGGPPVFTTTENNDWSSLFSSYESLYQD</sequence>
<reference evidence="9 10" key="1">
    <citation type="submission" date="2017-04" db="EMBL/GenBank/DDBJ databases">
        <title>Draft genome of the yeast Clavispora lusitaniae type strain CBS 6936.</title>
        <authorList>
            <person name="Durrens P."/>
            <person name="Klopp C."/>
            <person name="Biteau N."/>
            <person name="Fitton-Ouhabi V."/>
            <person name="Dementhon K."/>
            <person name="Accoceberry I."/>
            <person name="Sherman D.J."/>
            <person name="Noel T."/>
        </authorList>
    </citation>
    <scope>NUCLEOTIDE SEQUENCE [LARGE SCALE GENOMIC DNA]</scope>
    <source>
        <strain evidence="9 10">CBS 6936</strain>
    </source>
</reference>
<keyword evidence="3" id="KW-0862">Zinc</keyword>
<dbReference type="InterPro" id="IPR036864">
    <property type="entry name" value="Zn2-C6_fun-type_DNA-bd_sf"/>
</dbReference>
<keyword evidence="4" id="KW-0805">Transcription regulation</keyword>
<dbReference type="GO" id="GO:0008270">
    <property type="term" value="F:zinc ion binding"/>
    <property type="evidence" value="ECO:0007669"/>
    <property type="project" value="InterPro"/>
</dbReference>
<dbReference type="GO" id="GO:0003677">
    <property type="term" value="F:DNA binding"/>
    <property type="evidence" value="ECO:0007669"/>
    <property type="project" value="UniProtKB-KW"/>
</dbReference>
<dbReference type="Pfam" id="PF04082">
    <property type="entry name" value="Fungal_trans"/>
    <property type="match status" value="1"/>
</dbReference>
<evidence type="ECO:0000259" key="8">
    <source>
        <dbReference type="PROSITE" id="PS50048"/>
    </source>
</evidence>
<dbReference type="PANTHER" id="PTHR31313:SF81">
    <property type="entry name" value="TY1 ENHANCER ACTIVATOR"/>
    <property type="match status" value="1"/>
</dbReference>
<dbReference type="PANTHER" id="PTHR31313">
    <property type="entry name" value="TY1 ENHANCER ACTIVATOR"/>
    <property type="match status" value="1"/>
</dbReference>
<dbReference type="CDD" id="cd12148">
    <property type="entry name" value="fungal_TF_MHR"/>
    <property type="match status" value="1"/>
</dbReference>
<dbReference type="PROSITE" id="PS00463">
    <property type="entry name" value="ZN2_CY6_FUNGAL_1"/>
    <property type="match status" value="1"/>
</dbReference>
<dbReference type="InterPro" id="IPR007219">
    <property type="entry name" value="XnlR_reg_dom"/>
</dbReference>
<dbReference type="Pfam" id="PF00172">
    <property type="entry name" value="Zn_clus"/>
    <property type="match status" value="1"/>
</dbReference>
<evidence type="ECO:0000256" key="6">
    <source>
        <dbReference type="ARBA" id="ARBA00023163"/>
    </source>
</evidence>
<evidence type="ECO:0000256" key="2">
    <source>
        <dbReference type="ARBA" id="ARBA00022723"/>
    </source>
</evidence>
<accession>A0AA91T3H9</accession>
<dbReference type="SUPFAM" id="SSF57701">
    <property type="entry name" value="Zn2/Cys6 DNA-binding domain"/>
    <property type="match status" value="1"/>
</dbReference>
<dbReference type="Proteomes" id="UP000195602">
    <property type="component" value="Unassembled WGS sequence"/>
</dbReference>
<organism evidence="9 10">
    <name type="scientific">Clavispora lusitaniae</name>
    <name type="common">Candida lusitaniae</name>
    <dbReference type="NCBI Taxonomy" id="36911"/>
    <lineage>
        <taxon>Eukaryota</taxon>
        <taxon>Fungi</taxon>
        <taxon>Dikarya</taxon>
        <taxon>Ascomycota</taxon>
        <taxon>Saccharomycotina</taxon>
        <taxon>Pichiomycetes</taxon>
        <taxon>Metschnikowiaceae</taxon>
        <taxon>Clavispora</taxon>
    </lineage>
</organism>
<dbReference type="SMART" id="SM00066">
    <property type="entry name" value="GAL4"/>
    <property type="match status" value="1"/>
</dbReference>
<proteinExistence type="predicted"/>
<comment type="caution">
    <text evidence="9">The sequence shown here is derived from an EMBL/GenBank/DDBJ whole genome shotgun (WGS) entry which is preliminary data.</text>
</comment>
<evidence type="ECO:0000256" key="4">
    <source>
        <dbReference type="ARBA" id="ARBA00023015"/>
    </source>
</evidence>
<dbReference type="GO" id="GO:0006351">
    <property type="term" value="P:DNA-templated transcription"/>
    <property type="evidence" value="ECO:0007669"/>
    <property type="project" value="InterPro"/>
</dbReference>
<keyword evidence="5" id="KW-0238">DNA-binding</keyword>
<keyword evidence="7" id="KW-0539">Nucleus</keyword>